<reference evidence="11 12" key="1">
    <citation type="submission" date="2018-11" db="EMBL/GenBank/DDBJ databases">
        <title>Genomic Encyclopedia of Type Strains, Phase IV (KMG-IV): sequencing the most valuable type-strain genomes for metagenomic binning, comparative biology and taxonomic classification.</title>
        <authorList>
            <person name="Goeker M."/>
        </authorList>
    </citation>
    <scope>NUCLEOTIDE SEQUENCE [LARGE SCALE GENOMIC DNA]</scope>
    <source>
        <strain evidence="11 12">DSM 100316</strain>
    </source>
</reference>
<evidence type="ECO:0000256" key="3">
    <source>
        <dbReference type="ARBA" id="ARBA00022448"/>
    </source>
</evidence>
<dbReference type="Pfam" id="PF08352">
    <property type="entry name" value="oligo_HPY"/>
    <property type="match status" value="1"/>
</dbReference>
<comment type="caution">
    <text evidence="11">The sequence shown here is derived from an EMBL/GenBank/DDBJ whole genome shotgun (WGS) entry which is preliminary data.</text>
</comment>
<dbReference type="PROSITE" id="PS50893">
    <property type="entry name" value="ABC_TRANSPORTER_2"/>
    <property type="match status" value="1"/>
</dbReference>
<protein>
    <recommendedName>
        <fullName evidence="8">ABC-type dipeptide transporter</fullName>
        <ecNumber evidence="8">7.4.2.9</ecNumber>
    </recommendedName>
</protein>
<dbReference type="AlphaFoldDB" id="A0A3N2DP85"/>
<dbReference type="CDD" id="cd03257">
    <property type="entry name" value="ABC_NikE_OppD_transporters"/>
    <property type="match status" value="1"/>
</dbReference>
<feature type="domain" description="ABC transporter" evidence="10">
    <location>
        <begin position="6"/>
        <end position="257"/>
    </location>
</feature>
<evidence type="ECO:0000256" key="5">
    <source>
        <dbReference type="ARBA" id="ARBA00022741"/>
    </source>
</evidence>
<dbReference type="InterPro" id="IPR013563">
    <property type="entry name" value="Oligopep_ABC_C"/>
</dbReference>
<keyword evidence="12" id="KW-1185">Reference proteome</keyword>
<dbReference type="GO" id="GO:0005886">
    <property type="term" value="C:plasma membrane"/>
    <property type="evidence" value="ECO:0007669"/>
    <property type="project" value="UniProtKB-SubCell"/>
</dbReference>
<keyword evidence="7" id="KW-0472">Membrane</keyword>
<dbReference type="FunFam" id="3.40.50.300:FF:000016">
    <property type="entry name" value="Oligopeptide ABC transporter ATP-binding component"/>
    <property type="match status" value="1"/>
</dbReference>
<evidence type="ECO:0000313" key="11">
    <source>
        <dbReference type="EMBL" id="ROS01469.1"/>
    </source>
</evidence>
<keyword evidence="4" id="KW-1003">Cell membrane</keyword>
<dbReference type="Proteomes" id="UP000275394">
    <property type="component" value="Unassembled WGS sequence"/>
</dbReference>
<dbReference type="PANTHER" id="PTHR43297">
    <property type="entry name" value="OLIGOPEPTIDE TRANSPORT ATP-BINDING PROTEIN APPD"/>
    <property type="match status" value="1"/>
</dbReference>
<dbReference type="OrthoDB" id="9784450at2"/>
<evidence type="ECO:0000256" key="4">
    <source>
        <dbReference type="ARBA" id="ARBA00022475"/>
    </source>
</evidence>
<dbReference type="SMART" id="SM00382">
    <property type="entry name" value="AAA"/>
    <property type="match status" value="1"/>
</dbReference>
<dbReference type="Gene3D" id="3.40.50.300">
    <property type="entry name" value="P-loop containing nucleotide triphosphate hydrolases"/>
    <property type="match status" value="1"/>
</dbReference>
<keyword evidence="3" id="KW-0813">Transport</keyword>
<accession>A0A3N2DP85</accession>
<evidence type="ECO:0000313" key="12">
    <source>
        <dbReference type="Proteomes" id="UP000275394"/>
    </source>
</evidence>
<evidence type="ECO:0000259" key="10">
    <source>
        <dbReference type="PROSITE" id="PS50893"/>
    </source>
</evidence>
<evidence type="ECO:0000256" key="2">
    <source>
        <dbReference type="ARBA" id="ARBA00005417"/>
    </source>
</evidence>
<dbReference type="RefSeq" id="WP_123712258.1">
    <property type="nucleotide sequence ID" value="NZ_RKHR01000004.1"/>
</dbReference>
<dbReference type="PROSITE" id="PS00211">
    <property type="entry name" value="ABC_TRANSPORTER_1"/>
    <property type="match status" value="1"/>
</dbReference>
<dbReference type="NCBIfam" id="TIGR01727">
    <property type="entry name" value="oligo_HPY"/>
    <property type="match status" value="1"/>
</dbReference>
<proteinExistence type="inferred from homology"/>
<dbReference type="InterPro" id="IPR050388">
    <property type="entry name" value="ABC_Ni/Peptide_Import"/>
</dbReference>
<evidence type="ECO:0000256" key="9">
    <source>
        <dbReference type="ARBA" id="ARBA00047356"/>
    </source>
</evidence>
<dbReference type="InterPro" id="IPR017871">
    <property type="entry name" value="ABC_transporter-like_CS"/>
</dbReference>
<comment type="subcellular location">
    <subcellularLocation>
        <location evidence="1">Cell inner membrane</location>
        <topology evidence="1">Peripheral membrane protein</topology>
    </subcellularLocation>
</comment>
<dbReference type="SUPFAM" id="SSF52540">
    <property type="entry name" value="P-loop containing nucleoside triphosphate hydrolases"/>
    <property type="match status" value="1"/>
</dbReference>
<keyword evidence="5" id="KW-0547">Nucleotide-binding</keyword>
<dbReference type="GO" id="GO:0016887">
    <property type="term" value="F:ATP hydrolysis activity"/>
    <property type="evidence" value="ECO:0007669"/>
    <property type="project" value="InterPro"/>
</dbReference>
<dbReference type="InterPro" id="IPR003439">
    <property type="entry name" value="ABC_transporter-like_ATP-bd"/>
</dbReference>
<organism evidence="11 12">
    <name type="scientific">Sinobacterium caligoides</name>
    <dbReference type="NCBI Taxonomy" id="933926"/>
    <lineage>
        <taxon>Bacteria</taxon>
        <taxon>Pseudomonadati</taxon>
        <taxon>Pseudomonadota</taxon>
        <taxon>Gammaproteobacteria</taxon>
        <taxon>Cellvibrionales</taxon>
        <taxon>Spongiibacteraceae</taxon>
        <taxon>Sinobacterium</taxon>
    </lineage>
</organism>
<keyword evidence="6 11" id="KW-0067">ATP-binding</keyword>
<dbReference type="GO" id="GO:0015833">
    <property type="term" value="P:peptide transport"/>
    <property type="evidence" value="ECO:0007669"/>
    <property type="project" value="InterPro"/>
</dbReference>
<dbReference type="InterPro" id="IPR027417">
    <property type="entry name" value="P-loop_NTPase"/>
</dbReference>
<dbReference type="Pfam" id="PF00005">
    <property type="entry name" value="ABC_tran"/>
    <property type="match status" value="1"/>
</dbReference>
<dbReference type="EMBL" id="RKHR01000004">
    <property type="protein sequence ID" value="ROS01469.1"/>
    <property type="molecule type" value="Genomic_DNA"/>
</dbReference>
<evidence type="ECO:0000256" key="6">
    <source>
        <dbReference type="ARBA" id="ARBA00022840"/>
    </source>
</evidence>
<dbReference type="GO" id="GO:0005524">
    <property type="term" value="F:ATP binding"/>
    <property type="evidence" value="ECO:0007669"/>
    <property type="project" value="UniProtKB-KW"/>
</dbReference>
<dbReference type="EC" id="7.4.2.9" evidence="8"/>
<dbReference type="GO" id="GO:0055085">
    <property type="term" value="P:transmembrane transport"/>
    <property type="evidence" value="ECO:0007669"/>
    <property type="project" value="UniProtKB-ARBA"/>
</dbReference>
<dbReference type="InterPro" id="IPR003593">
    <property type="entry name" value="AAA+_ATPase"/>
</dbReference>
<name>A0A3N2DP85_9GAMM</name>
<gene>
    <name evidence="11" type="ORF">EDC56_1911</name>
</gene>
<evidence type="ECO:0000256" key="8">
    <source>
        <dbReference type="ARBA" id="ARBA00038852"/>
    </source>
</evidence>
<evidence type="ECO:0000256" key="7">
    <source>
        <dbReference type="ARBA" id="ARBA00023136"/>
    </source>
</evidence>
<sequence>MSEVILEVDNLQVDFATHGGTVHAVRGVSYQVEAGKTLAVVGESGSGKSVTVQAIMGLIETPPGRIVGGSAKLCGQELIGLSTAELNKLRGNKMAMIFQDPMTSLNPTTKVGVQIAESLRVHRGMGKQEALQEAIRLLERTHIPEAKQRANQYPFEFSGGMLQRVMIAMSLACKPTLLIADEPTTALDVTIQNQVLELMREIQRDEGMAIVLITHDLGVVARMADDVAVMYAGQIVESGSVDDVFYKPSHPYTVGLQRSMPAMEQSDDVPLMAIEGSPPDMFKPPAGCGYCARCPHAMSVCATDLPPVFSVAERHQSRCWLQHENAPDNDYKSAQRDETAVEVAP</sequence>
<comment type="catalytic activity">
    <reaction evidence="9">
        <text>a dipeptide(out) + ATP + H2O = a dipeptide(in) + ADP + phosphate + H(+)</text>
        <dbReference type="Rhea" id="RHEA:23120"/>
        <dbReference type="ChEBI" id="CHEBI:15377"/>
        <dbReference type="ChEBI" id="CHEBI:15378"/>
        <dbReference type="ChEBI" id="CHEBI:30616"/>
        <dbReference type="ChEBI" id="CHEBI:43474"/>
        <dbReference type="ChEBI" id="CHEBI:90799"/>
        <dbReference type="ChEBI" id="CHEBI:456216"/>
        <dbReference type="EC" id="7.4.2.9"/>
    </reaction>
</comment>
<dbReference type="PANTHER" id="PTHR43297:SF2">
    <property type="entry name" value="DIPEPTIDE TRANSPORT ATP-BINDING PROTEIN DPPD"/>
    <property type="match status" value="1"/>
</dbReference>
<comment type="similarity">
    <text evidence="2">Belongs to the ABC transporter superfamily.</text>
</comment>
<evidence type="ECO:0000256" key="1">
    <source>
        <dbReference type="ARBA" id="ARBA00004417"/>
    </source>
</evidence>